<gene>
    <name evidence="2" type="ORF">KCG48_02920</name>
</gene>
<dbReference type="RefSeq" id="WP_211799794.1">
    <property type="nucleotide sequence ID" value="NZ_JAGSCS010000002.1"/>
</dbReference>
<name>A0A941CQ71_9CLOT</name>
<sequence>MDMPQKPTRNKKRITQGLMVLMLLAVIATYLGLFLQKGMDFYGHFLRVAPTESGTTVTRYEGQGEKGLVTVAVTLLNQQDTLVEFTSRGETMEYVQETGGEGKEVRLYDGSNALVFSGVLDLEKRILTPISGEPILIDRYHPQVTEEHSDVHPDPVLVVLTAEGLNGRIRGDWSYFILATVLLGLYGAIRGIPRLHLKMGYAGKPQDHPHPVMRGFLLLAPWVILYLYFRAL</sequence>
<dbReference type="AlphaFoldDB" id="A0A941CQ71"/>
<feature type="transmembrane region" description="Helical" evidence="1">
    <location>
        <begin position="173"/>
        <end position="192"/>
    </location>
</feature>
<feature type="transmembrane region" description="Helical" evidence="1">
    <location>
        <begin position="212"/>
        <end position="229"/>
    </location>
</feature>
<feature type="transmembrane region" description="Helical" evidence="1">
    <location>
        <begin position="14"/>
        <end position="35"/>
    </location>
</feature>
<keyword evidence="3" id="KW-1185">Reference proteome</keyword>
<comment type="caution">
    <text evidence="2">The sequence shown here is derived from an EMBL/GenBank/DDBJ whole genome shotgun (WGS) entry which is preliminary data.</text>
</comment>
<evidence type="ECO:0000256" key="1">
    <source>
        <dbReference type="SAM" id="Phobius"/>
    </source>
</evidence>
<reference evidence="2" key="1">
    <citation type="submission" date="2021-04" db="EMBL/GenBank/DDBJ databases">
        <title>Proteiniclasticum sedimins sp. nov., an obligate anaerobic bacterium isolated from anaerobic sludge.</title>
        <authorList>
            <person name="Liu J."/>
        </authorList>
    </citation>
    <scope>NUCLEOTIDE SEQUENCE</scope>
    <source>
        <strain evidence="2">BAD-10</strain>
    </source>
</reference>
<protein>
    <submittedName>
        <fullName evidence="2">Uncharacterized protein</fullName>
    </submittedName>
</protein>
<dbReference type="Proteomes" id="UP000675379">
    <property type="component" value="Unassembled WGS sequence"/>
</dbReference>
<keyword evidence="1" id="KW-0472">Membrane</keyword>
<evidence type="ECO:0000313" key="2">
    <source>
        <dbReference type="EMBL" id="MBR0575286.1"/>
    </source>
</evidence>
<dbReference type="EMBL" id="JAGSCS010000002">
    <property type="protein sequence ID" value="MBR0575286.1"/>
    <property type="molecule type" value="Genomic_DNA"/>
</dbReference>
<evidence type="ECO:0000313" key="3">
    <source>
        <dbReference type="Proteomes" id="UP000675379"/>
    </source>
</evidence>
<keyword evidence="1" id="KW-0812">Transmembrane</keyword>
<organism evidence="2 3">
    <name type="scientific">Proteiniclasticum sediminis</name>
    <dbReference type="NCBI Taxonomy" id="2804028"/>
    <lineage>
        <taxon>Bacteria</taxon>
        <taxon>Bacillati</taxon>
        <taxon>Bacillota</taxon>
        <taxon>Clostridia</taxon>
        <taxon>Eubacteriales</taxon>
        <taxon>Clostridiaceae</taxon>
        <taxon>Proteiniclasticum</taxon>
    </lineage>
</organism>
<accession>A0A941CQ71</accession>
<proteinExistence type="predicted"/>
<keyword evidence="1" id="KW-1133">Transmembrane helix</keyword>